<comment type="caution">
    <text evidence="5">The sequence shown here is derived from an EMBL/GenBank/DDBJ whole genome shotgun (WGS) entry which is preliminary data.</text>
</comment>
<dbReference type="InterPro" id="IPR001926">
    <property type="entry name" value="TrpB-like_PALP"/>
</dbReference>
<dbReference type="GO" id="GO:0004794">
    <property type="term" value="F:threonine deaminase activity"/>
    <property type="evidence" value="ECO:0007669"/>
    <property type="project" value="TreeGrafter"/>
</dbReference>
<evidence type="ECO:0000256" key="2">
    <source>
        <dbReference type="ARBA" id="ARBA00022898"/>
    </source>
</evidence>
<dbReference type="GO" id="GO:0009097">
    <property type="term" value="P:isoleucine biosynthetic process"/>
    <property type="evidence" value="ECO:0007669"/>
    <property type="project" value="TreeGrafter"/>
</dbReference>
<reference evidence="5 6" key="1">
    <citation type="submission" date="2018-03" db="EMBL/GenBank/DDBJ databases">
        <title>The draft genome of Mesorhizobium soli JCM 19897.</title>
        <authorList>
            <person name="Li L."/>
            <person name="Liu L."/>
            <person name="Liang L."/>
            <person name="Wang T."/>
            <person name="Zhang X."/>
        </authorList>
    </citation>
    <scope>NUCLEOTIDE SEQUENCE [LARGE SCALE GENOMIC DNA]</scope>
    <source>
        <strain evidence="5 6">JCM 19897</strain>
    </source>
</reference>
<dbReference type="GO" id="GO:0006567">
    <property type="term" value="P:L-threonine catabolic process"/>
    <property type="evidence" value="ECO:0007669"/>
    <property type="project" value="TreeGrafter"/>
</dbReference>
<dbReference type="GO" id="GO:0003941">
    <property type="term" value="F:L-serine ammonia-lyase activity"/>
    <property type="evidence" value="ECO:0007669"/>
    <property type="project" value="TreeGrafter"/>
</dbReference>
<dbReference type="GO" id="GO:0006565">
    <property type="term" value="P:L-serine catabolic process"/>
    <property type="evidence" value="ECO:0007669"/>
    <property type="project" value="TreeGrafter"/>
</dbReference>
<keyword evidence="2" id="KW-0663">Pyridoxal phosphate</keyword>
<proteinExistence type="predicted"/>
<dbReference type="OrthoDB" id="9811476at2"/>
<accession>A0A2P7RXT8</accession>
<evidence type="ECO:0000256" key="3">
    <source>
        <dbReference type="ARBA" id="ARBA00023239"/>
    </source>
</evidence>
<dbReference type="InterPro" id="IPR036052">
    <property type="entry name" value="TrpB-like_PALP_sf"/>
</dbReference>
<feature type="domain" description="Tryptophan synthase beta chain-like PALP" evidence="4">
    <location>
        <begin position="24"/>
        <end position="306"/>
    </location>
</feature>
<comment type="cofactor">
    <cofactor evidence="1">
        <name>pyridoxal 5'-phosphate</name>
        <dbReference type="ChEBI" id="CHEBI:597326"/>
    </cofactor>
</comment>
<evidence type="ECO:0000259" key="4">
    <source>
        <dbReference type="Pfam" id="PF00291"/>
    </source>
</evidence>
<organism evidence="5 6">
    <name type="scientific">Pseudaminobacter soli</name>
    <name type="common">ex Li et al. 2025</name>
    <dbReference type="NCBI Taxonomy" id="1295366"/>
    <lineage>
        <taxon>Bacteria</taxon>
        <taxon>Pseudomonadati</taxon>
        <taxon>Pseudomonadota</taxon>
        <taxon>Alphaproteobacteria</taxon>
        <taxon>Hyphomicrobiales</taxon>
        <taxon>Phyllobacteriaceae</taxon>
        <taxon>Pseudaminobacter</taxon>
    </lineage>
</organism>
<keyword evidence="6" id="KW-1185">Reference proteome</keyword>
<protein>
    <submittedName>
        <fullName evidence="5">Pyridoxal-5'-phosphate-dependent protein subunit beta</fullName>
    </submittedName>
</protein>
<dbReference type="EMBL" id="PXYL01000024">
    <property type="protein sequence ID" value="PSJ55038.1"/>
    <property type="molecule type" value="Genomic_DNA"/>
</dbReference>
<gene>
    <name evidence="5" type="ORF">C7I85_26905</name>
</gene>
<dbReference type="PANTHER" id="PTHR48078">
    <property type="entry name" value="THREONINE DEHYDRATASE, MITOCHONDRIAL-RELATED"/>
    <property type="match status" value="1"/>
</dbReference>
<evidence type="ECO:0000313" key="6">
    <source>
        <dbReference type="Proteomes" id="UP000240653"/>
    </source>
</evidence>
<dbReference type="AlphaFoldDB" id="A0A2P7RXT8"/>
<name>A0A2P7RXT8_9HYPH</name>
<evidence type="ECO:0000313" key="5">
    <source>
        <dbReference type="EMBL" id="PSJ55038.1"/>
    </source>
</evidence>
<dbReference type="Gene3D" id="3.40.50.1100">
    <property type="match status" value="2"/>
</dbReference>
<dbReference type="InterPro" id="IPR050147">
    <property type="entry name" value="Ser/Thr_Dehydratase"/>
</dbReference>
<sequence length="325" mass="34406">MTEKTAPRPPTLDEVRAARERLAPHLARTPLVHLDLGLPDRKIFLKLETFSPIGAFKIRPALNAVLTRDPAALRNGVATISSGNMAYGMAWAARHVGVPMAAYMYADAPKTKIEGVQKLGGEVRFISHEAWWQYITDAERPDIAELIINPVTDQAVLTGNGTIGMEIVEDLPDVDCVLTPYGGGSMTSGVGSAVKALRPETKVFAVEGEHAAPVTASLALGRIAEVETTPAFIKSIGGPSLLPQMWPLVRDLIDGTAVVTLAQVVEAMRLLFSKAKMVAEGAGAAALAAAMTSEHARGNVVCVISGGNVDAEDFIKVLRGEIPSA</sequence>
<dbReference type="PANTHER" id="PTHR48078:SF6">
    <property type="entry name" value="L-THREONINE DEHYDRATASE CATABOLIC TDCB"/>
    <property type="match status" value="1"/>
</dbReference>
<dbReference type="Pfam" id="PF00291">
    <property type="entry name" value="PALP"/>
    <property type="match status" value="1"/>
</dbReference>
<keyword evidence="3" id="KW-0456">Lyase</keyword>
<evidence type="ECO:0000256" key="1">
    <source>
        <dbReference type="ARBA" id="ARBA00001933"/>
    </source>
</evidence>
<dbReference type="SUPFAM" id="SSF53686">
    <property type="entry name" value="Tryptophan synthase beta subunit-like PLP-dependent enzymes"/>
    <property type="match status" value="1"/>
</dbReference>
<dbReference type="Proteomes" id="UP000240653">
    <property type="component" value="Unassembled WGS sequence"/>
</dbReference>
<dbReference type="RefSeq" id="WP_106727084.1">
    <property type="nucleotide sequence ID" value="NZ_PXYL01000024.1"/>
</dbReference>